<dbReference type="InterPro" id="IPR002491">
    <property type="entry name" value="ABC_transptr_periplasmic_BD"/>
</dbReference>
<comment type="subcellular location">
    <subcellularLocation>
        <location evidence="1">Cell envelope</location>
    </subcellularLocation>
</comment>
<evidence type="ECO:0000256" key="1">
    <source>
        <dbReference type="ARBA" id="ARBA00004196"/>
    </source>
</evidence>
<keyword evidence="5" id="KW-0732">Signal</keyword>
<protein>
    <submittedName>
        <fullName evidence="7">ABC transporter substrate-binding protein</fullName>
    </submittedName>
</protein>
<dbReference type="PANTHER" id="PTHR30532">
    <property type="entry name" value="IRON III DICITRATE-BINDING PERIPLASMIC PROTEIN"/>
    <property type="match status" value="1"/>
</dbReference>
<dbReference type="Proteomes" id="UP000664344">
    <property type="component" value="Unassembled WGS sequence"/>
</dbReference>
<dbReference type="EMBL" id="JAFKDB010000019">
    <property type="protein sequence ID" value="MBN7770727.1"/>
    <property type="molecule type" value="Genomic_DNA"/>
</dbReference>
<keyword evidence="4" id="KW-0406">Ion transport</keyword>
<evidence type="ECO:0000256" key="3">
    <source>
        <dbReference type="ARBA" id="ARBA00022448"/>
    </source>
</evidence>
<name>A0ABS3BJ19_9GAMM</name>
<evidence type="ECO:0000256" key="5">
    <source>
        <dbReference type="ARBA" id="ARBA00022729"/>
    </source>
</evidence>
<dbReference type="Gene3D" id="3.40.50.1980">
    <property type="entry name" value="Nitrogenase molybdenum iron protein domain"/>
    <property type="match status" value="2"/>
</dbReference>
<keyword evidence="8" id="KW-1185">Reference proteome</keyword>
<evidence type="ECO:0000313" key="7">
    <source>
        <dbReference type="EMBL" id="MBN7770727.1"/>
    </source>
</evidence>
<keyword evidence="3" id="KW-0813">Transport</keyword>
<evidence type="ECO:0000313" key="8">
    <source>
        <dbReference type="Proteomes" id="UP000664344"/>
    </source>
</evidence>
<dbReference type="PANTHER" id="PTHR30532:SF28">
    <property type="entry name" value="PETROBACTIN-BINDING PROTEIN YCLQ"/>
    <property type="match status" value="1"/>
</dbReference>
<dbReference type="PROSITE" id="PS51257">
    <property type="entry name" value="PROKAR_LIPOPROTEIN"/>
    <property type="match status" value="1"/>
</dbReference>
<comment type="caution">
    <text evidence="7">The sequence shown here is derived from an EMBL/GenBank/DDBJ whole genome shotgun (WGS) entry which is preliminary data.</text>
</comment>
<feature type="domain" description="Fe/B12 periplasmic-binding" evidence="6">
    <location>
        <begin position="30"/>
        <end position="288"/>
    </location>
</feature>
<accession>A0ABS3BJ19</accession>
<keyword evidence="4" id="KW-0408">Iron</keyword>
<gene>
    <name evidence="7" type="ORF">JYP53_12545</name>
</gene>
<dbReference type="RefSeq" id="WP_206557782.1">
    <property type="nucleotide sequence ID" value="NZ_JAFKDB010000019.1"/>
</dbReference>
<proteinExistence type="inferred from homology"/>
<evidence type="ECO:0000256" key="2">
    <source>
        <dbReference type="ARBA" id="ARBA00008814"/>
    </source>
</evidence>
<dbReference type="SUPFAM" id="SSF53807">
    <property type="entry name" value="Helical backbone' metal receptor"/>
    <property type="match status" value="1"/>
</dbReference>
<dbReference type="PROSITE" id="PS50983">
    <property type="entry name" value="FE_B12_PBP"/>
    <property type="match status" value="1"/>
</dbReference>
<keyword evidence="4" id="KW-0410">Iron transport</keyword>
<comment type="similarity">
    <text evidence="2">Belongs to the bacterial solute-binding protein 8 family.</text>
</comment>
<reference evidence="7 8" key="1">
    <citation type="submission" date="2021-02" db="EMBL/GenBank/DDBJ databases">
        <title>PHA producing bacteria isolated from coastal sediment in Guangdong, Shenzhen.</title>
        <authorList>
            <person name="Zheng W."/>
            <person name="Yu S."/>
            <person name="Huang Y."/>
        </authorList>
    </citation>
    <scope>NUCLEOTIDE SEQUENCE [LARGE SCALE GENOMIC DNA]</scope>
    <source>
        <strain evidence="7 8">TN21-5</strain>
    </source>
</reference>
<evidence type="ECO:0000256" key="4">
    <source>
        <dbReference type="ARBA" id="ARBA00022496"/>
    </source>
</evidence>
<sequence length="288" mass="30254">MKPHNTLLAGAFAGLMLAGCASTPDLTRPTVISYDHGALDTLLELGVEGSIQAVPKQGLPDYLADVAGRWPDAGSLKAPDQSLISDLRPGLVLMTGRQGADAQAAAAKVAPVRDITLSGETYQEAVNARVIDLAHYFGLEQAAGIKLNELWQYVGEQKAALSSAGTVTVVTHNEGHFSLRQEALVYEVLGLTPAVVPESVQPIERGARTFYPVTTGILADMAPDTLLVVDRSAAIGATPLEPQVLQSALAQAGAQTRVVVLDPGLWYLSGAGLKSVRLQVDEVVSSVR</sequence>
<organism evidence="7 8">
    <name type="scientific">Marinobacter daepoensis</name>
    <dbReference type="NCBI Taxonomy" id="262077"/>
    <lineage>
        <taxon>Bacteria</taxon>
        <taxon>Pseudomonadati</taxon>
        <taxon>Pseudomonadota</taxon>
        <taxon>Gammaproteobacteria</taxon>
        <taxon>Pseudomonadales</taxon>
        <taxon>Marinobacteraceae</taxon>
        <taxon>Marinobacter</taxon>
    </lineage>
</organism>
<dbReference type="InterPro" id="IPR051313">
    <property type="entry name" value="Bact_iron-sidero_bind"/>
</dbReference>
<evidence type="ECO:0000259" key="6">
    <source>
        <dbReference type="PROSITE" id="PS50983"/>
    </source>
</evidence>